<protein>
    <submittedName>
        <fullName evidence="2">Uncharacterized protein</fullName>
    </submittedName>
</protein>
<comment type="caution">
    <text evidence="2">The sequence shown here is derived from an EMBL/GenBank/DDBJ whole genome shotgun (WGS) entry which is preliminary data.</text>
</comment>
<name>A0ABD0BGV6_CORUL</name>
<proteinExistence type="predicted"/>
<gene>
    <name evidence="2" type="ORF">CULCOIPH005_02930</name>
</gene>
<dbReference type="AlphaFoldDB" id="A0ABD0BGV6"/>
<accession>A0ABD0BGV6</accession>
<feature type="region of interest" description="Disordered" evidence="1">
    <location>
        <begin position="381"/>
        <end position="400"/>
    </location>
</feature>
<dbReference type="Proteomes" id="UP001205910">
    <property type="component" value="Unassembled WGS sequence"/>
</dbReference>
<sequence>MHDNQFSRLPPELRAAAGTRSEIIRDTVRWVSAAWNKTRPMDPSAWFEIYAEEFTKRVTEAQLEAASIAIGSVDTALALQGYDGTPLGHASPEAFTGITGSGQPIMGLAYAQGLRVTEAIDNGATDIERAKIWKYSGQVLQMATQTAISDASRIAKLTNLIARPRTTWVRIVRPPCCARCAILAGKRGGAGLGFQRHPGCDCDAIPVSEETSDMHKLWIFDVDKYFAQLSEKDQNKIFTIAGAQAIRDGADPSQVINARRGMKVAADRFGTRTVMTSEGTTKRGWASMYLRQQYDSKMSKRGRYMHTSRQRLMPEEIYHLAGGDRDIAVSLLHKNGFLLDASPTLDSKLNFFTRDKAVKEATERARVKLKVRHEKELKRVKVEAGSGDPPSDPPRWSKIGGGDDEIRRRYFEDLRTADKRVPIEHIVNGRVKKNFIQGAHDHSRRSWVVEQVENGASIPNGEKTFFPLLKGRTKALEAWLGDEKSGLISEILADPDRIDISKNGLWTLQKSVISPDGHSLEVTVYTGPTKGRDSRTFKVNTAFPVEGQGVTVIRQDGIVKVVKRKGGIET</sequence>
<evidence type="ECO:0000256" key="1">
    <source>
        <dbReference type="SAM" id="MobiDB-lite"/>
    </source>
</evidence>
<evidence type="ECO:0000313" key="3">
    <source>
        <dbReference type="Proteomes" id="UP001205910"/>
    </source>
</evidence>
<organism evidence="2 3">
    <name type="scientific">Corynebacterium ulcerans</name>
    <dbReference type="NCBI Taxonomy" id="65058"/>
    <lineage>
        <taxon>Bacteria</taxon>
        <taxon>Bacillati</taxon>
        <taxon>Actinomycetota</taxon>
        <taxon>Actinomycetes</taxon>
        <taxon>Mycobacteriales</taxon>
        <taxon>Corynebacteriaceae</taxon>
        <taxon>Corynebacterium</taxon>
    </lineage>
</organism>
<dbReference type="RefSeq" id="WP_041476926.1">
    <property type="nucleotide sequence ID" value="NZ_AP019662.1"/>
</dbReference>
<reference evidence="2 3" key="1">
    <citation type="submission" date="2021-11" db="EMBL/GenBank/DDBJ databases">
        <title>Whole genome sequences of diphtheriae toxin producing Corynebacterium ulcerans isolates from cats in Osaka, Japan.</title>
        <authorList>
            <person name="Umeda K."/>
            <person name="Hirai Y."/>
        </authorList>
    </citation>
    <scope>NUCLEOTIDE SEQUENCE [LARGE SCALE GENOMIC DNA]</scope>
    <source>
        <strain evidence="2 3">12109B-1</strain>
    </source>
</reference>
<dbReference type="EMBL" id="BQFK01000001">
    <property type="protein sequence ID" value="GJJ42104.1"/>
    <property type="molecule type" value="Genomic_DNA"/>
</dbReference>
<evidence type="ECO:0000313" key="2">
    <source>
        <dbReference type="EMBL" id="GJJ42104.1"/>
    </source>
</evidence>